<protein>
    <recommendedName>
        <fullName evidence="2">DUF4350 domain-containing protein</fullName>
    </recommendedName>
</protein>
<accession>A0A512RGY0</accession>
<dbReference type="InterPro" id="IPR025646">
    <property type="entry name" value="DUF4350"/>
</dbReference>
<evidence type="ECO:0000256" key="1">
    <source>
        <dbReference type="SAM" id="Phobius"/>
    </source>
</evidence>
<proteinExistence type="predicted"/>
<keyword evidence="1" id="KW-0812">Transmembrane</keyword>
<evidence type="ECO:0000259" key="2">
    <source>
        <dbReference type="Pfam" id="PF14258"/>
    </source>
</evidence>
<dbReference type="Proteomes" id="UP000321436">
    <property type="component" value="Unassembled WGS sequence"/>
</dbReference>
<comment type="caution">
    <text evidence="3">The sequence shown here is derived from an EMBL/GenBank/DDBJ whole genome shotgun (WGS) entry which is preliminary data.</text>
</comment>
<feature type="domain" description="DUF4350" evidence="2">
    <location>
        <begin position="45"/>
        <end position="233"/>
    </location>
</feature>
<dbReference type="Pfam" id="PF14258">
    <property type="entry name" value="DUF4350"/>
    <property type="match status" value="1"/>
</dbReference>
<reference evidence="3 4" key="1">
    <citation type="submission" date="2019-07" db="EMBL/GenBank/DDBJ databases">
        <title>Whole genome shotgun sequence of Chitinophaga cymbidii NBRC 109752.</title>
        <authorList>
            <person name="Hosoyama A."/>
            <person name="Uohara A."/>
            <person name="Ohji S."/>
            <person name="Ichikawa N."/>
        </authorList>
    </citation>
    <scope>NUCLEOTIDE SEQUENCE [LARGE SCALE GENOMIC DNA]</scope>
    <source>
        <strain evidence="3 4">NBRC 109752</strain>
    </source>
</reference>
<keyword evidence="1" id="KW-1133">Transmembrane helix</keyword>
<keyword evidence="4" id="KW-1185">Reference proteome</keyword>
<gene>
    <name evidence="3" type="ORF">CCY01nite_12100</name>
</gene>
<feature type="transmembrane region" description="Helical" evidence="1">
    <location>
        <begin position="275"/>
        <end position="293"/>
    </location>
</feature>
<evidence type="ECO:0000313" key="3">
    <source>
        <dbReference type="EMBL" id="GEP94950.1"/>
    </source>
</evidence>
<dbReference type="RefSeq" id="WP_186830928.1">
    <property type="nucleotide sequence ID" value="NZ_BKAU01000001.1"/>
</dbReference>
<keyword evidence="1" id="KW-0472">Membrane</keyword>
<name>A0A512RGY0_9BACT</name>
<evidence type="ECO:0000313" key="4">
    <source>
        <dbReference type="Proteomes" id="UP000321436"/>
    </source>
</evidence>
<dbReference type="EMBL" id="BKAU01000001">
    <property type="protein sequence ID" value="GEP94950.1"/>
    <property type="molecule type" value="Genomic_DNA"/>
</dbReference>
<organism evidence="3 4">
    <name type="scientific">Chitinophaga cymbidii</name>
    <dbReference type="NCBI Taxonomy" id="1096750"/>
    <lineage>
        <taxon>Bacteria</taxon>
        <taxon>Pseudomonadati</taxon>
        <taxon>Bacteroidota</taxon>
        <taxon>Chitinophagia</taxon>
        <taxon>Chitinophagales</taxon>
        <taxon>Chitinophagaceae</taxon>
        <taxon>Chitinophaga</taxon>
    </lineage>
</organism>
<dbReference type="AlphaFoldDB" id="A0A512RGY0"/>
<sequence>MRTAIVIIISLLLVLMISLLFIGGSAVQPQMKDRLSRRQATYSSRDKQPLGSYVPFRVLEHFFHDTKPRTVTRPFAYSYRNDANLKKHGNVYFIVAGDLYTTEQDVLAMRNFVSAGNRLFVAVEQTDSLFESAFRFSIRRPGRFFYDDSRKEAAQSFVNSEFAPDTAFTSQGLQMVNYLDRTQPANTTILGNNASHEPNFFRIRVGKGYLFVLLNPMAWTNYFLLKDDNIKALETQLAYLPEYPDRIYWDEYYKGLQGPQRGDFSNWQVLLKHPALRWALWLAVLLLLLYVLFEGKRRQRLIPPKPVLANASLDFAETLGRLYYLHHNNSNLAQKMAQHLLEHIRNRYYLNTSQLNDEFVTALSRKSGHPHDEIKALVAQTHYLREAGSVADHELQHYYNSIYQFYLKAS</sequence>